<feature type="domain" description="OmpR/PhoB-type" evidence="9">
    <location>
        <begin position="122"/>
        <end position="224"/>
    </location>
</feature>
<evidence type="ECO:0000259" key="9">
    <source>
        <dbReference type="PROSITE" id="PS51755"/>
    </source>
</evidence>
<dbReference type="SMART" id="SM00448">
    <property type="entry name" value="REC"/>
    <property type="match status" value="1"/>
</dbReference>
<dbReference type="Pfam" id="PF00072">
    <property type="entry name" value="Response_reg"/>
    <property type="match status" value="1"/>
</dbReference>
<dbReference type="PROSITE" id="PS50110">
    <property type="entry name" value="RESPONSE_REGULATORY"/>
    <property type="match status" value="1"/>
</dbReference>
<dbReference type="Pfam" id="PF00486">
    <property type="entry name" value="Trans_reg_C"/>
    <property type="match status" value="1"/>
</dbReference>
<sequence length="227" mass="26004">MRILFVEDEQKVALAVQEGLEREGYQVDLAHSGEEGFFMLNSGQYDLLLLDLMLPGRDGLEILKTMRQKNMTVPVLILTARNAVEDRVEGLDSGADDYLTKPFAFPELLARIRALLRRGRGEQIMRFKMADLEMDLVTRKVSRGQNIITLTSREFDLLEYLLRHQGQIVSREMLARDVWGETERATPIDNLIDVHIARLRRKIDDPFAQKLLHTVRGVGFILSEEAP</sequence>
<dbReference type="InterPro" id="IPR011006">
    <property type="entry name" value="CheY-like_superfamily"/>
</dbReference>
<organism evidence="10">
    <name type="scientific">Caldithrix abyssi</name>
    <dbReference type="NCBI Taxonomy" id="187145"/>
    <lineage>
        <taxon>Bacteria</taxon>
        <taxon>Pseudomonadati</taxon>
        <taxon>Calditrichota</taxon>
        <taxon>Calditrichia</taxon>
        <taxon>Calditrichales</taxon>
        <taxon>Calditrichaceae</taxon>
        <taxon>Caldithrix</taxon>
    </lineage>
</organism>
<dbReference type="GO" id="GO:0006355">
    <property type="term" value="P:regulation of DNA-templated transcription"/>
    <property type="evidence" value="ECO:0007669"/>
    <property type="project" value="InterPro"/>
</dbReference>
<keyword evidence="3" id="KW-0805">Transcription regulation</keyword>
<dbReference type="InterPro" id="IPR039420">
    <property type="entry name" value="WalR-like"/>
</dbReference>
<evidence type="ECO:0000256" key="1">
    <source>
        <dbReference type="ARBA" id="ARBA00022553"/>
    </source>
</evidence>
<evidence type="ECO:0000313" key="10">
    <source>
        <dbReference type="EMBL" id="HGY56974.1"/>
    </source>
</evidence>
<dbReference type="GO" id="GO:0032993">
    <property type="term" value="C:protein-DNA complex"/>
    <property type="evidence" value="ECO:0007669"/>
    <property type="project" value="TreeGrafter"/>
</dbReference>
<dbReference type="Gene3D" id="3.40.50.2300">
    <property type="match status" value="1"/>
</dbReference>
<gene>
    <name evidence="10" type="ORF">ENK44_14795</name>
</gene>
<dbReference type="InterPro" id="IPR001867">
    <property type="entry name" value="OmpR/PhoB-type_DNA-bd"/>
</dbReference>
<keyword evidence="2" id="KW-0902">Two-component regulatory system</keyword>
<dbReference type="InterPro" id="IPR001789">
    <property type="entry name" value="Sig_transdc_resp-reg_receiver"/>
</dbReference>
<dbReference type="Gene3D" id="1.10.10.10">
    <property type="entry name" value="Winged helix-like DNA-binding domain superfamily/Winged helix DNA-binding domain"/>
    <property type="match status" value="1"/>
</dbReference>
<reference evidence="10" key="1">
    <citation type="journal article" date="2020" name="mSystems">
        <title>Genome- and Community-Level Interaction Insights into Carbon Utilization and Element Cycling Functions of Hydrothermarchaeota in Hydrothermal Sediment.</title>
        <authorList>
            <person name="Zhou Z."/>
            <person name="Liu Y."/>
            <person name="Xu W."/>
            <person name="Pan J."/>
            <person name="Luo Z.H."/>
            <person name="Li M."/>
        </authorList>
    </citation>
    <scope>NUCLEOTIDE SEQUENCE [LARGE SCALE GENOMIC DNA]</scope>
    <source>
        <strain evidence="10">HyVt-577</strain>
    </source>
</reference>
<dbReference type="InterPro" id="IPR036388">
    <property type="entry name" value="WH-like_DNA-bd_sf"/>
</dbReference>
<dbReference type="PROSITE" id="PS51755">
    <property type="entry name" value="OMPR_PHOB"/>
    <property type="match status" value="1"/>
</dbReference>
<keyword evidence="1 6" id="KW-0597">Phosphoprotein</keyword>
<dbReference type="FunFam" id="3.40.50.2300:FF:000002">
    <property type="entry name" value="DNA-binding response regulator PhoP"/>
    <property type="match status" value="1"/>
</dbReference>
<dbReference type="GO" id="GO:0000976">
    <property type="term" value="F:transcription cis-regulatory region binding"/>
    <property type="evidence" value="ECO:0007669"/>
    <property type="project" value="TreeGrafter"/>
</dbReference>
<dbReference type="GO" id="GO:0000156">
    <property type="term" value="F:phosphorelay response regulator activity"/>
    <property type="evidence" value="ECO:0007669"/>
    <property type="project" value="TreeGrafter"/>
</dbReference>
<comment type="caution">
    <text evidence="10">The sequence shown here is derived from an EMBL/GenBank/DDBJ whole genome shotgun (WGS) entry which is preliminary data.</text>
</comment>
<evidence type="ECO:0000256" key="3">
    <source>
        <dbReference type="ARBA" id="ARBA00023015"/>
    </source>
</evidence>
<keyword evidence="4 7" id="KW-0238">DNA-binding</keyword>
<name>A0A7V4WW19_CALAY</name>
<evidence type="ECO:0000256" key="4">
    <source>
        <dbReference type="ARBA" id="ARBA00023125"/>
    </source>
</evidence>
<dbReference type="PANTHER" id="PTHR48111:SF22">
    <property type="entry name" value="REGULATOR OF RPOS"/>
    <property type="match status" value="1"/>
</dbReference>
<dbReference type="PANTHER" id="PTHR48111">
    <property type="entry name" value="REGULATOR OF RPOS"/>
    <property type="match status" value="1"/>
</dbReference>
<evidence type="ECO:0000256" key="7">
    <source>
        <dbReference type="PROSITE-ProRule" id="PRU01091"/>
    </source>
</evidence>
<feature type="modified residue" description="4-aspartylphosphate" evidence="6">
    <location>
        <position position="51"/>
    </location>
</feature>
<feature type="DNA-binding region" description="OmpR/PhoB-type" evidence="7">
    <location>
        <begin position="122"/>
        <end position="224"/>
    </location>
</feature>
<dbReference type="Proteomes" id="UP000885779">
    <property type="component" value="Unassembled WGS sequence"/>
</dbReference>
<dbReference type="FunFam" id="1.10.10.10:FF:000005">
    <property type="entry name" value="Two-component system response regulator"/>
    <property type="match status" value="1"/>
</dbReference>
<dbReference type="Gene3D" id="6.10.250.690">
    <property type="match status" value="1"/>
</dbReference>
<accession>A0A7V4WW19</accession>
<proteinExistence type="predicted"/>
<dbReference type="CDD" id="cd00383">
    <property type="entry name" value="trans_reg_C"/>
    <property type="match status" value="1"/>
</dbReference>
<protein>
    <submittedName>
        <fullName evidence="10">Response regulator transcription factor</fullName>
    </submittedName>
</protein>
<evidence type="ECO:0000256" key="6">
    <source>
        <dbReference type="PROSITE-ProRule" id="PRU00169"/>
    </source>
</evidence>
<evidence type="ECO:0000259" key="8">
    <source>
        <dbReference type="PROSITE" id="PS50110"/>
    </source>
</evidence>
<feature type="domain" description="Response regulatory" evidence="8">
    <location>
        <begin position="2"/>
        <end position="116"/>
    </location>
</feature>
<evidence type="ECO:0000256" key="2">
    <source>
        <dbReference type="ARBA" id="ARBA00023012"/>
    </source>
</evidence>
<dbReference type="EMBL" id="DRQG01000142">
    <property type="protein sequence ID" value="HGY56974.1"/>
    <property type="molecule type" value="Genomic_DNA"/>
</dbReference>
<keyword evidence="5" id="KW-0804">Transcription</keyword>
<dbReference type="GO" id="GO:0005829">
    <property type="term" value="C:cytosol"/>
    <property type="evidence" value="ECO:0007669"/>
    <property type="project" value="TreeGrafter"/>
</dbReference>
<dbReference type="AlphaFoldDB" id="A0A7V4WW19"/>
<evidence type="ECO:0000256" key="5">
    <source>
        <dbReference type="ARBA" id="ARBA00023163"/>
    </source>
</evidence>
<dbReference type="SMART" id="SM00862">
    <property type="entry name" value="Trans_reg_C"/>
    <property type="match status" value="1"/>
</dbReference>
<dbReference type="SUPFAM" id="SSF52172">
    <property type="entry name" value="CheY-like"/>
    <property type="match status" value="1"/>
</dbReference>